<gene>
    <name evidence="2" type="ORF">CO051_06055</name>
</gene>
<evidence type="ECO:0000259" key="1">
    <source>
        <dbReference type="SMART" id="SM01321"/>
    </source>
</evidence>
<dbReference type="SMART" id="SM01321">
    <property type="entry name" value="Y1_Tnp"/>
    <property type="match status" value="1"/>
</dbReference>
<dbReference type="Proteomes" id="UP000231383">
    <property type="component" value="Unassembled WGS sequence"/>
</dbReference>
<dbReference type="GO" id="GO:0006313">
    <property type="term" value="P:DNA transposition"/>
    <property type="evidence" value="ECO:0007669"/>
    <property type="project" value="InterPro"/>
</dbReference>
<reference evidence="3" key="1">
    <citation type="submission" date="2017-09" db="EMBL/GenBank/DDBJ databases">
        <title>Depth-based differentiation of microbial function through sediment-hosted aquifers and enrichment of novel symbionts in the deep terrestrial subsurface.</title>
        <authorList>
            <person name="Probst A.J."/>
            <person name="Ladd B."/>
            <person name="Jarett J.K."/>
            <person name="Geller-Mcgrath D.E."/>
            <person name="Sieber C.M.K."/>
            <person name="Emerson J.B."/>
            <person name="Anantharaman K."/>
            <person name="Thomas B.C."/>
            <person name="Malmstrom R."/>
            <person name="Stieglmeier M."/>
            <person name="Klingl A."/>
            <person name="Woyke T."/>
            <person name="Ryan C.M."/>
            <person name="Banfield J.F."/>
        </authorList>
    </citation>
    <scope>NUCLEOTIDE SEQUENCE [LARGE SCALE GENOMIC DNA]</scope>
</reference>
<dbReference type="SUPFAM" id="SSF143422">
    <property type="entry name" value="Transposase IS200-like"/>
    <property type="match status" value="1"/>
</dbReference>
<proteinExistence type="predicted"/>
<dbReference type="GO" id="GO:0043565">
    <property type="term" value="F:sequence-specific DNA binding"/>
    <property type="evidence" value="ECO:0007669"/>
    <property type="project" value="TreeGrafter"/>
</dbReference>
<organism evidence="2 3">
    <name type="scientific">Candidatus Roizmanbacteria bacterium CG_4_9_14_0_2_um_filter_39_13</name>
    <dbReference type="NCBI Taxonomy" id="1974839"/>
    <lineage>
        <taxon>Bacteria</taxon>
        <taxon>Candidatus Roizmaniibacteriota</taxon>
    </lineage>
</organism>
<comment type="caution">
    <text evidence="2">The sequence shown here is derived from an EMBL/GenBank/DDBJ whole genome shotgun (WGS) entry which is preliminary data.</text>
</comment>
<dbReference type="PANTHER" id="PTHR36966">
    <property type="entry name" value="REP-ASSOCIATED TYROSINE TRANSPOSASE"/>
    <property type="match status" value="1"/>
</dbReference>
<dbReference type="Gene3D" id="3.30.70.1290">
    <property type="entry name" value="Transposase IS200-like"/>
    <property type="match status" value="1"/>
</dbReference>
<dbReference type="GO" id="GO:0004803">
    <property type="term" value="F:transposase activity"/>
    <property type="evidence" value="ECO:0007669"/>
    <property type="project" value="InterPro"/>
</dbReference>
<dbReference type="PANTHER" id="PTHR36966:SF1">
    <property type="entry name" value="REP-ASSOCIATED TYROSINE TRANSPOSASE"/>
    <property type="match status" value="1"/>
</dbReference>
<dbReference type="InterPro" id="IPR002686">
    <property type="entry name" value="Transposase_17"/>
</dbReference>
<dbReference type="AlphaFoldDB" id="A0A2M8EWY1"/>
<sequence length="187" mass="22327">MKNLIRRKSNRLKNFDYSQNGYYFVTICINDREEFFGKIKNGEMILNDYGKIVENQWLWLSNQYEYIMLDKFVVMPNHMHGILVIDRGRDRSRPVPTVGMVIIKPLSQLIGAFKTTSSKIIHQNGLENFAWQRSFYDHVIRNEKSLFHIREYIRNNPIKWDIEKDRNHMVNADLKTPFVVNKNESIN</sequence>
<name>A0A2M8EWY1_9BACT</name>
<feature type="domain" description="Transposase IS200-like" evidence="1">
    <location>
        <begin position="18"/>
        <end position="156"/>
    </location>
</feature>
<dbReference type="InterPro" id="IPR036515">
    <property type="entry name" value="Transposase_17_sf"/>
</dbReference>
<protein>
    <recommendedName>
        <fullName evidence="1">Transposase IS200-like domain-containing protein</fullName>
    </recommendedName>
</protein>
<evidence type="ECO:0000313" key="2">
    <source>
        <dbReference type="EMBL" id="PJC30386.1"/>
    </source>
</evidence>
<dbReference type="EMBL" id="PFSC01000156">
    <property type="protein sequence ID" value="PJC30386.1"/>
    <property type="molecule type" value="Genomic_DNA"/>
</dbReference>
<evidence type="ECO:0000313" key="3">
    <source>
        <dbReference type="Proteomes" id="UP000231383"/>
    </source>
</evidence>
<dbReference type="InterPro" id="IPR052715">
    <property type="entry name" value="RAYT_transposase"/>
</dbReference>
<accession>A0A2M8EWY1</accession>